<dbReference type="EMBL" id="BAABEP010000002">
    <property type="protein sequence ID" value="GAA3710330.1"/>
    <property type="molecule type" value="Genomic_DNA"/>
</dbReference>
<sequence>MSAIVWLRLSDDRLVRADRVVAVDLRVPLTDDAGRQEPLKPVAREQGAWIVAQLTGPETSWVQVAACPAVRGGELVVGLLGALAAASAHASGVRFVYGLRHGGELSRWTYGPVIPLADPRVVPLHEVQDPAPGRWLAASSREGR</sequence>
<evidence type="ECO:0000313" key="1">
    <source>
        <dbReference type="EMBL" id="GAA3710330.1"/>
    </source>
</evidence>
<gene>
    <name evidence="1" type="ORF">GCM10023082_05290</name>
</gene>
<dbReference type="RefSeq" id="WP_345640507.1">
    <property type="nucleotide sequence ID" value="NZ_BAABEP010000002.1"/>
</dbReference>
<dbReference type="Proteomes" id="UP001499884">
    <property type="component" value="Unassembled WGS sequence"/>
</dbReference>
<protein>
    <submittedName>
        <fullName evidence="1">Uncharacterized protein</fullName>
    </submittedName>
</protein>
<evidence type="ECO:0000313" key="2">
    <source>
        <dbReference type="Proteomes" id="UP001499884"/>
    </source>
</evidence>
<organism evidence="1 2">
    <name type="scientific">Streptomyces tremellae</name>
    <dbReference type="NCBI Taxonomy" id="1124239"/>
    <lineage>
        <taxon>Bacteria</taxon>
        <taxon>Bacillati</taxon>
        <taxon>Actinomycetota</taxon>
        <taxon>Actinomycetes</taxon>
        <taxon>Kitasatosporales</taxon>
        <taxon>Streptomycetaceae</taxon>
        <taxon>Streptomyces</taxon>
    </lineage>
</organism>
<accession>A0ABP7DX39</accession>
<proteinExistence type="predicted"/>
<comment type="caution">
    <text evidence="1">The sequence shown here is derived from an EMBL/GenBank/DDBJ whole genome shotgun (WGS) entry which is preliminary data.</text>
</comment>
<name>A0ABP7DX39_9ACTN</name>
<reference evidence="2" key="1">
    <citation type="journal article" date="2019" name="Int. J. Syst. Evol. Microbiol.">
        <title>The Global Catalogue of Microorganisms (GCM) 10K type strain sequencing project: providing services to taxonomists for standard genome sequencing and annotation.</title>
        <authorList>
            <consortium name="The Broad Institute Genomics Platform"/>
            <consortium name="The Broad Institute Genome Sequencing Center for Infectious Disease"/>
            <person name="Wu L."/>
            <person name="Ma J."/>
        </authorList>
    </citation>
    <scope>NUCLEOTIDE SEQUENCE [LARGE SCALE GENOMIC DNA]</scope>
    <source>
        <strain evidence="2">JCM 30846</strain>
    </source>
</reference>
<keyword evidence="2" id="KW-1185">Reference proteome</keyword>